<proteinExistence type="predicted"/>
<comment type="caution">
    <text evidence="1">The sequence shown here is derived from an EMBL/GenBank/DDBJ whole genome shotgun (WGS) entry which is preliminary data.</text>
</comment>
<keyword evidence="2" id="KW-1185">Reference proteome</keyword>
<reference evidence="1" key="1">
    <citation type="submission" date="2022-10" db="EMBL/GenBank/DDBJ databases">
        <title>Complete Genome of Trichothecium roseum strain YXFP-22015, a Plant Pathogen Isolated from Citrus.</title>
        <authorList>
            <person name="Wang Y."/>
            <person name="Zhu L."/>
        </authorList>
    </citation>
    <scope>NUCLEOTIDE SEQUENCE</scope>
    <source>
        <strain evidence="1">YXFP-22015</strain>
    </source>
</reference>
<evidence type="ECO:0000313" key="2">
    <source>
        <dbReference type="Proteomes" id="UP001163324"/>
    </source>
</evidence>
<dbReference type="EMBL" id="CM047946">
    <property type="protein sequence ID" value="KAI9897370.1"/>
    <property type="molecule type" value="Genomic_DNA"/>
</dbReference>
<sequence length="1323" mass="144461">MAFSKLRGKIRHLSSRSRHVKPRASQNAANTTTTLASSASQQDPETADAVIRETSTHLNPTTDHPLPTTSTAAQPIVPSTNSASIAATEASHDQSLPNRLWSKAYEQIQNDDAKLVKAYITILHKDSGAELNYADVSEAEHQATGEKRQAQLMKLVECGLERNKKDHNVKIKIHEGTRMLSSVTGLISSSLKQAPEAAVAWAGVCLLVQVFDNPTAEALDLQDGVSYVINQLDWYSALSSILLQKSTISGELQEQLEKRIVKLYRKLITYLIKATCYLFQSSIRKIFGDMVKFHDWGNELQALKDAEAGFGRDVAIYRDAVDFTMDSTQSQQDEQCLRDLLLSDPRYDKERIKSTKGGLFEGASNWIFDHEQFLRWRQHNDHRLLWVKGDPGKGKTMLMISIAEKLEQELGQELGRLRHPTVVSYFFCQGTNKALDNATAVLRGLIYSLATHNRQLVKYIRKQYDISGPKLFQEENSFNALSDVLKSMLSDGSLTRAYIIIDALDECATDRDRLLKLIEDYTSTLPRVKWLISSRNRPDIEEGLKPNTSGIKLSLEIAANAEQVARSVNAFIDFQISKLPSLQHDSDVRLEVQTLMRERANGTFLWVALVIKELEKVQAWRVLETVQKVPPSLSELYKLILAQVQQQQDWEYCRLVLSATTLAYRPLHIAELAVLSGLPQEISTNLSYVQAIVALCGSFLTIQEDDVVYLIHQSVKDYLSKRVTGEQTLEGHSGYVRSVAFSPDSKLVASGSDDKTVRIWEAATGALQQTLKGHGHFVTSVAFSPDSKLVASGSWDITVKIWEAATGALQQTLKGHGHFVTSVAFSPDSKLVASGSDDKTVKIWEAATGALQQTLEGHGDWIRSVAFSPDSKLVASGSNDKTVRIWEAATGTLQQTLGHGHFVASVAFSPDSKLVASGSNDKIVRIWEAATGALQQTLEGHGHFVASVAFSPDSKLVASGSNDKTVRIWEAATGALQQTLKGHSHFVTSVAFSPDSKLVASGSWDITVKIWEAATGALQQTLKGHGHLVSSVAFSPDSKLVASGSNDKTVKIWEAATGALQQTIEGHGDWIRSAAFSPDSKLVASGSDDKTVRIWEAATGALQQTLKGHGHFVTSVAFSPDSKLVASGSWDITVKIWEAATGALQQTLKGHGHFVTSVAFSPDSKLVASGSNDKTVKIWDAATGTLQQTLGHGDWIRSVAFSPDSKLVASGSNDKTVRIWEAATGALQQTLEGHGESVTSVFSSLGSSSGQISLHPYGIASNKSWISWNGQKVLWLPPDYRYHTAAISSLTSISMTSTIKIALGMRSGKVTILGFPASGPNEP</sequence>
<gene>
    <name evidence="1" type="ORF">N3K66_007226</name>
</gene>
<accession>A0ACC0UTF7</accession>
<name>A0ACC0UTF7_9HYPO</name>
<evidence type="ECO:0000313" key="1">
    <source>
        <dbReference type="EMBL" id="KAI9897370.1"/>
    </source>
</evidence>
<organism evidence="1 2">
    <name type="scientific">Trichothecium roseum</name>
    <dbReference type="NCBI Taxonomy" id="47278"/>
    <lineage>
        <taxon>Eukaryota</taxon>
        <taxon>Fungi</taxon>
        <taxon>Dikarya</taxon>
        <taxon>Ascomycota</taxon>
        <taxon>Pezizomycotina</taxon>
        <taxon>Sordariomycetes</taxon>
        <taxon>Hypocreomycetidae</taxon>
        <taxon>Hypocreales</taxon>
        <taxon>Hypocreales incertae sedis</taxon>
        <taxon>Trichothecium</taxon>
    </lineage>
</organism>
<protein>
    <submittedName>
        <fullName evidence="1">Uncharacterized protein</fullName>
    </submittedName>
</protein>
<dbReference type="Proteomes" id="UP001163324">
    <property type="component" value="Chromosome 7"/>
</dbReference>